<protein>
    <submittedName>
        <fullName evidence="1">Uncharacterized protein</fullName>
    </submittedName>
</protein>
<accession>A0A3M7PGE4</accession>
<keyword evidence="2" id="KW-1185">Reference proteome</keyword>
<organism evidence="1 2">
    <name type="scientific">Brachionus plicatilis</name>
    <name type="common">Marine rotifer</name>
    <name type="synonym">Brachionus muelleri</name>
    <dbReference type="NCBI Taxonomy" id="10195"/>
    <lineage>
        <taxon>Eukaryota</taxon>
        <taxon>Metazoa</taxon>
        <taxon>Spiralia</taxon>
        <taxon>Gnathifera</taxon>
        <taxon>Rotifera</taxon>
        <taxon>Eurotatoria</taxon>
        <taxon>Monogononta</taxon>
        <taxon>Pseudotrocha</taxon>
        <taxon>Ploima</taxon>
        <taxon>Brachionidae</taxon>
        <taxon>Brachionus</taxon>
    </lineage>
</organism>
<sequence length="97" mass="11371">MNNFQYNQLPICPDFLPCSFGYRDLRVLYKFCHFCLEIEGNFHLNIETIMFHVVRSSNFNCQNGQSSTSSIHNVDFQKKYCNIAKKVQQSMYVNNTG</sequence>
<proteinExistence type="predicted"/>
<dbReference type="EMBL" id="REGN01010930">
    <property type="protein sequence ID" value="RMZ98185.1"/>
    <property type="molecule type" value="Genomic_DNA"/>
</dbReference>
<evidence type="ECO:0000313" key="2">
    <source>
        <dbReference type="Proteomes" id="UP000276133"/>
    </source>
</evidence>
<dbReference type="AlphaFoldDB" id="A0A3M7PGE4"/>
<evidence type="ECO:0000313" key="1">
    <source>
        <dbReference type="EMBL" id="RMZ98185.1"/>
    </source>
</evidence>
<dbReference type="Proteomes" id="UP000276133">
    <property type="component" value="Unassembled WGS sequence"/>
</dbReference>
<gene>
    <name evidence="1" type="ORF">BpHYR1_045359</name>
</gene>
<name>A0A3M7PGE4_BRAPC</name>
<comment type="caution">
    <text evidence="1">The sequence shown here is derived from an EMBL/GenBank/DDBJ whole genome shotgun (WGS) entry which is preliminary data.</text>
</comment>
<reference evidence="1 2" key="1">
    <citation type="journal article" date="2018" name="Sci. Rep.">
        <title>Genomic signatures of local adaptation to the degree of environmental predictability in rotifers.</title>
        <authorList>
            <person name="Franch-Gras L."/>
            <person name="Hahn C."/>
            <person name="Garcia-Roger E.M."/>
            <person name="Carmona M.J."/>
            <person name="Serra M."/>
            <person name="Gomez A."/>
        </authorList>
    </citation>
    <scope>NUCLEOTIDE SEQUENCE [LARGE SCALE GENOMIC DNA]</scope>
    <source>
        <strain evidence="1">HYR1</strain>
    </source>
</reference>